<comment type="caution">
    <text evidence="1">The sequence shown here is derived from an EMBL/GenBank/DDBJ whole genome shotgun (WGS) entry which is preliminary data.</text>
</comment>
<dbReference type="Gene3D" id="3.10.310.30">
    <property type="match status" value="1"/>
</dbReference>
<dbReference type="PANTHER" id="PTHR42146:SF1">
    <property type="entry name" value="OLIGORIBONUCLEASE NRNB"/>
    <property type="match status" value="1"/>
</dbReference>
<evidence type="ECO:0000313" key="1">
    <source>
        <dbReference type="EMBL" id="PUD42357.1"/>
    </source>
</evidence>
<dbReference type="InterPro" id="IPR038763">
    <property type="entry name" value="DHH_sf"/>
</dbReference>
<dbReference type="EMBL" id="QBQB01000084">
    <property type="protein sequence ID" value="PUD42357.1"/>
    <property type="molecule type" value="Genomic_DNA"/>
</dbReference>
<dbReference type="PANTHER" id="PTHR42146">
    <property type="entry name" value="3',5'-CYCLIC-NUCLEOTIDE PHOSPHODIESTERASE"/>
    <property type="match status" value="1"/>
</dbReference>
<dbReference type="Proteomes" id="UP000244660">
    <property type="component" value="Unassembled WGS sequence"/>
</dbReference>
<dbReference type="AlphaFoldDB" id="A0A2T6SWS4"/>
<name>A0A2T6SWS4_HELPX</name>
<sequence length="348" mass="40159">MMQVYHLSHIDLDGYACQLVSKQFFKNIQCYNANYGREVSARIYEILNAIAQSKESEFLILVSDLNLNLNEAEYLQDKIQEHRLQNKDIQIQLLDHHISGKEVAKSFHWYFLDTNRCATKIVYEFLKKHYTILEPKNTLWLEPLVEMVNSVDIWDTQGYGFELGKVCMRMITQSSELNRFMFDDENRNYKLKLLEEVKNYLFLENAPVAYDNDLFKLKKIALGGDPTTETMDNISSNAQTHLLSLKKHDCSVYYQDKKGFLSYSMGGISVLANLFLTQNPDFDFYMDVNAKGNVSLRANGNCDVCELSQMCFNGGGHRNASGGKIDGFKESFNYKDIKEQVEEIFNSA</sequence>
<protein>
    <submittedName>
        <fullName evidence="1">3',5'-cyclic-nucleotide phosphodiesterase</fullName>
    </submittedName>
</protein>
<gene>
    <name evidence="1" type="ORF">C2R92_01635</name>
</gene>
<accession>A0A2T6SWS4</accession>
<dbReference type="InterPro" id="IPR052968">
    <property type="entry name" value="Nucleotide_metab_enz"/>
</dbReference>
<organism evidence="1 2">
    <name type="scientific">Helicobacter pylori</name>
    <name type="common">Campylobacter pylori</name>
    <dbReference type="NCBI Taxonomy" id="210"/>
    <lineage>
        <taxon>Bacteria</taxon>
        <taxon>Pseudomonadati</taxon>
        <taxon>Campylobacterota</taxon>
        <taxon>Epsilonproteobacteria</taxon>
        <taxon>Campylobacterales</taxon>
        <taxon>Helicobacteraceae</taxon>
        <taxon>Helicobacter</taxon>
    </lineage>
</organism>
<proteinExistence type="predicted"/>
<evidence type="ECO:0000313" key="2">
    <source>
        <dbReference type="Proteomes" id="UP000244660"/>
    </source>
</evidence>
<dbReference type="SUPFAM" id="SSF64182">
    <property type="entry name" value="DHH phosphoesterases"/>
    <property type="match status" value="1"/>
</dbReference>
<reference evidence="1 2" key="1">
    <citation type="submission" date="2018-01" db="EMBL/GenBank/DDBJ databases">
        <title>Helicobacter pylori genome-wide association study shows promise for predicting gastric cancer risk.</title>
        <authorList>
            <person name="Berthenet E."/>
            <person name="Yahara K."/>
            <person name="Thorell K."/>
            <person name="Pascoe B."/>
            <person name="Meric G."/>
            <person name="Mikhail J.M."/>
            <person name="Engstrand L."/>
            <person name="Enroth H."/>
            <person name="Burette A."/>
            <person name="Megraud F."/>
            <person name="Atherton J."/>
            <person name="Smith S."/>
            <person name="Wilkinson T.S."/>
            <person name="Hitchings M.D."/>
            <person name="Falush D."/>
            <person name="Sheppard S.K."/>
        </authorList>
    </citation>
    <scope>NUCLEOTIDE SEQUENCE [LARGE SCALE GENOMIC DNA]</scope>
    <source>
        <strain evidence="1 2">462</strain>
    </source>
</reference>